<evidence type="ECO:0000256" key="1">
    <source>
        <dbReference type="ARBA" id="ARBA00000085"/>
    </source>
</evidence>
<feature type="transmembrane region" description="Helical" evidence="7">
    <location>
        <begin position="118"/>
        <end position="133"/>
    </location>
</feature>
<evidence type="ECO:0000259" key="8">
    <source>
        <dbReference type="PROSITE" id="PS50109"/>
    </source>
</evidence>
<keyword evidence="3" id="KW-0597">Phosphoprotein</keyword>
<keyword evidence="7" id="KW-0812">Transmembrane</keyword>
<dbReference type="GO" id="GO:0000155">
    <property type="term" value="F:phosphorelay sensor kinase activity"/>
    <property type="evidence" value="ECO:0007669"/>
    <property type="project" value="InterPro"/>
</dbReference>
<keyword evidence="5 9" id="KW-0418">Kinase</keyword>
<evidence type="ECO:0000256" key="7">
    <source>
        <dbReference type="SAM" id="Phobius"/>
    </source>
</evidence>
<evidence type="ECO:0000256" key="4">
    <source>
        <dbReference type="ARBA" id="ARBA00022679"/>
    </source>
</evidence>
<dbReference type="RefSeq" id="WP_142530044.1">
    <property type="nucleotide sequence ID" value="NZ_CBCSJO010000001.1"/>
</dbReference>
<evidence type="ECO:0000256" key="3">
    <source>
        <dbReference type="ARBA" id="ARBA00022553"/>
    </source>
</evidence>
<evidence type="ECO:0000256" key="6">
    <source>
        <dbReference type="ARBA" id="ARBA00023012"/>
    </source>
</evidence>
<evidence type="ECO:0000313" key="10">
    <source>
        <dbReference type="Proteomes" id="UP000320300"/>
    </source>
</evidence>
<organism evidence="9 10">
    <name type="scientific">Pedobacter westerhofensis</name>
    <dbReference type="NCBI Taxonomy" id="425512"/>
    <lineage>
        <taxon>Bacteria</taxon>
        <taxon>Pseudomonadati</taxon>
        <taxon>Bacteroidota</taxon>
        <taxon>Sphingobacteriia</taxon>
        <taxon>Sphingobacteriales</taxon>
        <taxon>Sphingobacteriaceae</taxon>
        <taxon>Pedobacter</taxon>
    </lineage>
</organism>
<dbReference type="OrthoDB" id="9810447at2"/>
<dbReference type="SMART" id="SM00387">
    <property type="entry name" value="HATPase_c"/>
    <property type="match status" value="1"/>
</dbReference>
<comment type="catalytic activity">
    <reaction evidence="1">
        <text>ATP + protein L-histidine = ADP + protein N-phospho-L-histidine.</text>
        <dbReference type="EC" id="2.7.13.3"/>
    </reaction>
</comment>
<feature type="transmembrane region" description="Helical" evidence="7">
    <location>
        <begin position="140"/>
        <end position="160"/>
    </location>
</feature>
<feature type="transmembrane region" description="Helical" evidence="7">
    <location>
        <begin position="61"/>
        <end position="81"/>
    </location>
</feature>
<dbReference type="Gene3D" id="1.10.287.130">
    <property type="match status" value="1"/>
</dbReference>
<dbReference type="EMBL" id="FXTN01000011">
    <property type="protein sequence ID" value="SMO93549.1"/>
    <property type="molecule type" value="Genomic_DNA"/>
</dbReference>
<accession>A0A521FBM5</accession>
<dbReference type="InterPro" id="IPR003594">
    <property type="entry name" value="HATPase_dom"/>
</dbReference>
<dbReference type="InterPro" id="IPR005467">
    <property type="entry name" value="His_kinase_dom"/>
</dbReference>
<sequence>MLKFDFSNISYSSLKKTGTLWSDLIGSSAMFPLETRIFHSISLGLIVLAGVYIPYNFFEGLYIGSLSACLIALFFSYQYYYSRFQGRQHSNTLFGLTGILIFSVNYFTNSGINGSTDLIWPVYLLLVFAISPYNQHVKWLIVYLLCFLGVHLAELYYPWLVKYPFTVGRGQFIDRVTAFPIPAIAIYIIIKFIRRSYDKEKTVAEEKAIAVELSKEQILLHKDQLEKSNVEKNKLMSIISHDLRTPLMNVQNYLELLNQKELSSAERPELEKYLLKATNNAMEMLSNLLYWSKSQMEGPSVNLAELNLLTVLLGTLEMEKMHASKKDISLIYEISPQLTVIADANMLQLVVRNLISNAVKFTAPGGTIKVAADLLDEECRISVSDNGNGVPEDKQANIFSIKSEPAYGTGNEKGVGLGLVLCKEFTERQGGRIGFETSIGIGSSFFIFIPSASV</sequence>
<dbReference type="AlphaFoldDB" id="A0A521FBM5"/>
<dbReference type="Pfam" id="PF02518">
    <property type="entry name" value="HATPase_c"/>
    <property type="match status" value="1"/>
</dbReference>
<evidence type="ECO:0000313" key="9">
    <source>
        <dbReference type="EMBL" id="SMO93549.1"/>
    </source>
</evidence>
<dbReference type="CDD" id="cd00075">
    <property type="entry name" value="HATPase"/>
    <property type="match status" value="1"/>
</dbReference>
<dbReference type="Gene3D" id="3.30.565.10">
    <property type="entry name" value="Histidine kinase-like ATPase, C-terminal domain"/>
    <property type="match status" value="1"/>
</dbReference>
<dbReference type="SUPFAM" id="SSF47384">
    <property type="entry name" value="Homodimeric domain of signal transducing histidine kinase"/>
    <property type="match status" value="1"/>
</dbReference>
<dbReference type="InterPro" id="IPR050736">
    <property type="entry name" value="Sensor_HK_Regulatory"/>
</dbReference>
<keyword evidence="10" id="KW-1185">Reference proteome</keyword>
<keyword evidence="6" id="KW-0902">Two-component regulatory system</keyword>
<dbReference type="InterPro" id="IPR036097">
    <property type="entry name" value="HisK_dim/P_sf"/>
</dbReference>
<dbReference type="InterPro" id="IPR036890">
    <property type="entry name" value="HATPase_C_sf"/>
</dbReference>
<dbReference type="SUPFAM" id="SSF55874">
    <property type="entry name" value="ATPase domain of HSP90 chaperone/DNA topoisomerase II/histidine kinase"/>
    <property type="match status" value="1"/>
</dbReference>
<dbReference type="InterPro" id="IPR004358">
    <property type="entry name" value="Sig_transdc_His_kin-like_C"/>
</dbReference>
<feature type="domain" description="Histidine kinase" evidence="8">
    <location>
        <begin position="238"/>
        <end position="453"/>
    </location>
</feature>
<keyword evidence="7" id="KW-1133">Transmembrane helix</keyword>
<dbReference type="EC" id="2.7.13.3" evidence="2"/>
<evidence type="ECO:0000256" key="5">
    <source>
        <dbReference type="ARBA" id="ARBA00022777"/>
    </source>
</evidence>
<gene>
    <name evidence="9" type="ORF">SAMN06265348_11159</name>
</gene>
<dbReference type="PANTHER" id="PTHR43711:SF31">
    <property type="entry name" value="HISTIDINE KINASE"/>
    <property type="match status" value="1"/>
</dbReference>
<feature type="transmembrane region" description="Helical" evidence="7">
    <location>
        <begin position="172"/>
        <end position="190"/>
    </location>
</feature>
<reference evidence="9 10" key="1">
    <citation type="submission" date="2017-05" db="EMBL/GenBank/DDBJ databases">
        <authorList>
            <person name="Varghese N."/>
            <person name="Submissions S."/>
        </authorList>
    </citation>
    <scope>NUCLEOTIDE SEQUENCE [LARGE SCALE GENOMIC DNA]</scope>
    <source>
        <strain evidence="9 10">DSM 19036</strain>
    </source>
</reference>
<dbReference type="Proteomes" id="UP000320300">
    <property type="component" value="Unassembled WGS sequence"/>
</dbReference>
<dbReference type="SMART" id="SM00388">
    <property type="entry name" value="HisKA"/>
    <property type="match status" value="1"/>
</dbReference>
<keyword evidence="4" id="KW-0808">Transferase</keyword>
<dbReference type="Pfam" id="PF00512">
    <property type="entry name" value="HisKA"/>
    <property type="match status" value="1"/>
</dbReference>
<feature type="transmembrane region" description="Helical" evidence="7">
    <location>
        <begin position="93"/>
        <end position="112"/>
    </location>
</feature>
<dbReference type="CDD" id="cd00082">
    <property type="entry name" value="HisKA"/>
    <property type="match status" value="1"/>
</dbReference>
<dbReference type="PROSITE" id="PS50109">
    <property type="entry name" value="HIS_KIN"/>
    <property type="match status" value="1"/>
</dbReference>
<protein>
    <recommendedName>
        <fullName evidence="2">histidine kinase</fullName>
        <ecNumber evidence="2">2.7.13.3</ecNumber>
    </recommendedName>
</protein>
<evidence type="ECO:0000256" key="2">
    <source>
        <dbReference type="ARBA" id="ARBA00012438"/>
    </source>
</evidence>
<dbReference type="PRINTS" id="PR00344">
    <property type="entry name" value="BCTRLSENSOR"/>
</dbReference>
<dbReference type="PANTHER" id="PTHR43711">
    <property type="entry name" value="TWO-COMPONENT HISTIDINE KINASE"/>
    <property type="match status" value="1"/>
</dbReference>
<name>A0A521FBM5_9SPHI</name>
<keyword evidence="7" id="KW-0472">Membrane</keyword>
<proteinExistence type="predicted"/>
<dbReference type="InterPro" id="IPR003661">
    <property type="entry name" value="HisK_dim/P_dom"/>
</dbReference>
<feature type="transmembrane region" description="Helical" evidence="7">
    <location>
        <begin position="37"/>
        <end position="55"/>
    </location>
</feature>